<comment type="caution">
    <text evidence="2">The sequence shown here is derived from an EMBL/GenBank/DDBJ whole genome shotgun (WGS) entry which is preliminary data.</text>
</comment>
<gene>
    <name evidence="2" type="ORF">EV192_1011397</name>
</gene>
<dbReference type="PANTHER" id="PTHR33169">
    <property type="entry name" value="PADR-FAMILY TRANSCRIPTIONAL REGULATOR"/>
    <property type="match status" value="1"/>
</dbReference>
<organism evidence="2 3">
    <name type="scientific">Actinocrispum wychmicini</name>
    <dbReference type="NCBI Taxonomy" id="1213861"/>
    <lineage>
        <taxon>Bacteria</taxon>
        <taxon>Bacillati</taxon>
        <taxon>Actinomycetota</taxon>
        <taxon>Actinomycetes</taxon>
        <taxon>Pseudonocardiales</taxon>
        <taxon>Pseudonocardiaceae</taxon>
        <taxon>Actinocrispum</taxon>
    </lineage>
</organism>
<dbReference type="EMBL" id="SLWS01000001">
    <property type="protein sequence ID" value="TCO65605.1"/>
    <property type="molecule type" value="Genomic_DNA"/>
</dbReference>
<dbReference type="InterPro" id="IPR052509">
    <property type="entry name" value="Metal_resp_DNA-bind_regulator"/>
</dbReference>
<dbReference type="InterPro" id="IPR005149">
    <property type="entry name" value="Tscrpt_reg_PadR_N"/>
</dbReference>
<dbReference type="RefSeq" id="WP_132112105.1">
    <property type="nucleotide sequence ID" value="NZ_SLWS01000001.1"/>
</dbReference>
<feature type="domain" description="Transcription regulator PadR N-terminal" evidence="1">
    <location>
        <begin position="13"/>
        <end position="86"/>
    </location>
</feature>
<dbReference type="OrthoDB" id="8443918at2"/>
<dbReference type="Proteomes" id="UP000295680">
    <property type="component" value="Unassembled WGS sequence"/>
</dbReference>
<dbReference type="AlphaFoldDB" id="A0A4R2KGN9"/>
<reference evidence="2 3" key="1">
    <citation type="submission" date="2019-03" db="EMBL/GenBank/DDBJ databases">
        <title>Genomic Encyclopedia of Type Strains, Phase IV (KMG-IV): sequencing the most valuable type-strain genomes for metagenomic binning, comparative biology and taxonomic classification.</title>
        <authorList>
            <person name="Goeker M."/>
        </authorList>
    </citation>
    <scope>NUCLEOTIDE SEQUENCE [LARGE SCALE GENOMIC DNA]</scope>
    <source>
        <strain evidence="2 3">DSM 45934</strain>
    </source>
</reference>
<sequence>MLGPKLTPLALMVLELLTERELHPYEMRQLLLERRRDRHVKITPGSLYRTVERLAEDGLIEVVETSRAGRRPERTVYMVTEAGSDGYAEQLREMLAIPADEYPQFPAVLACVHYLSKEDALTGLNQRRMQLEAGVAAYDAVIERLGKGEAPPVFWIDVQYRQAMQLAELRWVEQTIDDLTWDRLDWPAGEER</sequence>
<dbReference type="Gene3D" id="1.10.10.10">
    <property type="entry name" value="Winged helix-like DNA-binding domain superfamily/Winged helix DNA-binding domain"/>
    <property type="match status" value="1"/>
</dbReference>
<dbReference type="SUPFAM" id="SSF46785">
    <property type="entry name" value="Winged helix' DNA-binding domain"/>
    <property type="match status" value="1"/>
</dbReference>
<dbReference type="InterPro" id="IPR036388">
    <property type="entry name" value="WH-like_DNA-bd_sf"/>
</dbReference>
<protein>
    <submittedName>
        <fullName evidence="2">PadR family transcriptional regulator</fullName>
    </submittedName>
</protein>
<evidence type="ECO:0000313" key="2">
    <source>
        <dbReference type="EMBL" id="TCO65605.1"/>
    </source>
</evidence>
<proteinExistence type="predicted"/>
<name>A0A4R2KGN9_9PSEU</name>
<dbReference type="Pfam" id="PF03551">
    <property type="entry name" value="PadR"/>
    <property type="match status" value="1"/>
</dbReference>
<evidence type="ECO:0000313" key="3">
    <source>
        <dbReference type="Proteomes" id="UP000295680"/>
    </source>
</evidence>
<dbReference type="PANTHER" id="PTHR33169:SF27">
    <property type="entry name" value="TRANSCRIPTIONAL REGULATOR PADR FAMILY PROTEIN"/>
    <property type="match status" value="1"/>
</dbReference>
<dbReference type="InterPro" id="IPR036390">
    <property type="entry name" value="WH_DNA-bd_sf"/>
</dbReference>
<accession>A0A4R2KGN9</accession>
<evidence type="ECO:0000259" key="1">
    <source>
        <dbReference type="Pfam" id="PF03551"/>
    </source>
</evidence>
<keyword evidence="3" id="KW-1185">Reference proteome</keyword>